<sequence>MVTLPSPASDAPHEHRGIAEGFGADAERYDRARPTYPPALTDAIMARSPGTSILDVGIGTGLSSRGLRDAGCTVLGVEPDERMAAVARRNGFAVETSRFEEWDPAGHRVDTIIAGQTWHWVDPVAGARKAAQVLDPDGLLVAFWNAGDPDPDVAAAFADVYQRIDTGLPFTPWASSESAVSGYGRFVDATRDGLEQAGGWSEPERWRFDWEATITTQAWLDQVPTSGGHNRLAPGVLAELLEGLGDAIDTLGGSFTMHYATVAIACTRL</sequence>
<proteinExistence type="inferred from homology"/>
<dbReference type="EMBL" id="CP061169">
    <property type="protein sequence ID" value="QPZ38365.1"/>
    <property type="molecule type" value="Genomic_DNA"/>
</dbReference>
<dbReference type="PANTHER" id="PTHR44942:SF4">
    <property type="entry name" value="METHYLTRANSFERASE TYPE 11 DOMAIN-CONTAINING PROTEIN"/>
    <property type="match status" value="1"/>
</dbReference>
<evidence type="ECO:0000313" key="6">
    <source>
        <dbReference type="Proteomes" id="UP000662814"/>
    </source>
</evidence>
<dbReference type="PANTHER" id="PTHR44942">
    <property type="entry name" value="METHYLTRANSF_11 DOMAIN-CONTAINING PROTEIN"/>
    <property type="match status" value="1"/>
</dbReference>
<dbReference type="GO" id="GO:0032259">
    <property type="term" value="P:methylation"/>
    <property type="evidence" value="ECO:0007669"/>
    <property type="project" value="UniProtKB-KW"/>
</dbReference>
<evidence type="ECO:0000313" key="5">
    <source>
        <dbReference type="EMBL" id="QPZ38365.1"/>
    </source>
</evidence>
<organism evidence="5 6">
    <name type="scientific">Paramicrobacterium chengjingii</name>
    <dbReference type="NCBI Taxonomy" id="2769067"/>
    <lineage>
        <taxon>Bacteria</taxon>
        <taxon>Bacillati</taxon>
        <taxon>Actinomycetota</taxon>
        <taxon>Actinomycetes</taxon>
        <taxon>Micrococcales</taxon>
        <taxon>Microbacteriaceae</taxon>
        <taxon>Paramicrobacterium</taxon>
    </lineage>
</organism>
<reference evidence="5 6" key="1">
    <citation type="submission" date="2020-12" db="EMBL/GenBank/DDBJ databases">
        <title>Microbacterium sp. HY060.</title>
        <authorList>
            <person name="Zhou J."/>
        </authorList>
    </citation>
    <scope>NUCLEOTIDE SEQUENCE [LARGE SCALE GENOMIC DNA]</scope>
    <source>
        <strain evidence="5 6">HY60</strain>
    </source>
</reference>
<dbReference type="RefSeq" id="WP_166986690.1">
    <property type="nucleotide sequence ID" value="NZ_CP061169.1"/>
</dbReference>
<accession>A0ABX6YIB8</accession>
<dbReference type="InterPro" id="IPR013216">
    <property type="entry name" value="Methyltransf_11"/>
</dbReference>
<dbReference type="SUPFAM" id="SSF53335">
    <property type="entry name" value="S-adenosyl-L-methionine-dependent methyltransferases"/>
    <property type="match status" value="1"/>
</dbReference>
<evidence type="ECO:0000256" key="2">
    <source>
        <dbReference type="ARBA" id="ARBA00022603"/>
    </source>
</evidence>
<evidence type="ECO:0000256" key="3">
    <source>
        <dbReference type="ARBA" id="ARBA00022679"/>
    </source>
</evidence>
<gene>
    <name evidence="5" type="ORF">HCR76_16525</name>
</gene>
<feature type="domain" description="Methyltransferase type 11" evidence="4">
    <location>
        <begin position="54"/>
        <end position="141"/>
    </location>
</feature>
<keyword evidence="3" id="KW-0808">Transferase</keyword>
<keyword evidence="2 5" id="KW-0489">Methyltransferase</keyword>
<keyword evidence="6" id="KW-1185">Reference proteome</keyword>
<dbReference type="GO" id="GO:0008168">
    <property type="term" value="F:methyltransferase activity"/>
    <property type="evidence" value="ECO:0007669"/>
    <property type="project" value="UniProtKB-KW"/>
</dbReference>
<dbReference type="InterPro" id="IPR029063">
    <property type="entry name" value="SAM-dependent_MTases_sf"/>
</dbReference>
<protein>
    <submittedName>
        <fullName evidence="5">Class I SAM-dependent methyltransferase</fullName>
    </submittedName>
</protein>
<dbReference type="CDD" id="cd02440">
    <property type="entry name" value="AdoMet_MTases"/>
    <property type="match status" value="1"/>
</dbReference>
<dbReference type="Gene3D" id="3.40.50.150">
    <property type="entry name" value="Vaccinia Virus protein VP39"/>
    <property type="match status" value="1"/>
</dbReference>
<dbReference type="Pfam" id="PF08241">
    <property type="entry name" value="Methyltransf_11"/>
    <property type="match status" value="1"/>
</dbReference>
<evidence type="ECO:0000256" key="1">
    <source>
        <dbReference type="ARBA" id="ARBA00008361"/>
    </source>
</evidence>
<dbReference type="InterPro" id="IPR051052">
    <property type="entry name" value="Diverse_substrate_MTase"/>
</dbReference>
<dbReference type="Proteomes" id="UP000662814">
    <property type="component" value="Chromosome"/>
</dbReference>
<evidence type="ECO:0000259" key="4">
    <source>
        <dbReference type="Pfam" id="PF08241"/>
    </source>
</evidence>
<name>A0ABX6YIB8_9MICO</name>
<comment type="similarity">
    <text evidence="1">Belongs to the methyltransferase superfamily.</text>
</comment>